<name>A0ABS1H0A5_9PSED</name>
<accession>A0ABS1H0A5</accession>
<gene>
    <name evidence="4" type="ORF">JJD71_26740</name>
</gene>
<comment type="caution">
    <text evidence="4">The sequence shown here is derived from an EMBL/GenBank/DDBJ whole genome shotgun (WGS) entry which is preliminary data.</text>
</comment>
<proteinExistence type="predicted"/>
<feature type="compositionally biased region" description="Polar residues" evidence="1">
    <location>
        <begin position="574"/>
        <end position="584"/>
    </location>
</feature>
<evidence type="ECO:0000259" key="2">
    <source>
        <dbReference type="Pfam" id="PF08401"/>
    </source>
</evidence>
<sequence>MYEGIDQSKLGEEIEKFVSFFDENKPLFSKNVLTEPLVPHDVHILVQSYIKSKYGFYDGNLPEEITALGAYERLIKSIPSTDEKKNTTSLGLEFEYFDSASLKGCTPEYALQKFKLSLSGHEHLFSNLIKYSEEQNEQRKTLGSIIYDDNGLEYDNIYSKFIEQSIESRASSLSLAAQEAEFPAMRQEHSDIVFEPGEWTEGKFKKNEVHFTGETEKLFEKIGLRLIERLETNDRSGIPPWQDPVFQLSGMNPKTGYKYGNENQVLLMDDTESRGFKAPLYMSFNDAINTGFAMPKGTKGTPIIQRFGMKGKAIETTSESGAVQPVLDTNGEPQHFWRRAAKTVTVFNIDQLEWKHEDKPDPRIKWLAEHTKPQFKAINDEEISIFKESYFKSIDIPVIRGGHQAYYLYHKNEIHLPESENYKSPLQELLTALHENAHAEGHFTKLNRKSLNDYHIDNANRGFEELVANIPAQQLIRHYGLDQNEQQQAFHANEDAYNLGWALPAFKKDPLLIVEAMRQAQQCFESMKTRIDAQLKLDNVHHIFCKPEPEKVEPAPLANKHAYKKPANDESKAQRTNKPLRNAK</sequence>
<feature type="region of interest" description="Disordered" evidence="1">
    <location>
        <begin position="548"/>
        <end position="584"/>
    </location>
</feature>
<keyword evidence="5" id="KW-1185">Reference proteome</keyword>
<dbReference type="RefSeq" id="WP_200657705.1">
    <property type="nucleotide sequence ID" value="NZ_JAENSR010000009.1"/>
</dbReference>
<dbReference type="InterPro" id="IPR041459">
    <property type="entry name" value="MPTase-PolyVal"/>
</dbReference>
<evidence type="ECO:0000256" key="1">
    <source>
        <dbReference type="SAM" id="MobiDB-lite"/>
    </source>
</evidence>
<evidence type="ECO:0000313" key="5">
    <source>
        <dbReference type="Proteomes" id="UP000620382"/>
    </source>
</evidence>
<protein>
    <submittedName>
        <fullName evidence="4">DUF1738 domain-containing protein</fullName>
    </submittedName>
</protein>
<feature type="domain" description="N-terminal" evidence="2">
    <location>
        <begin position="219"/>
        <end position="347"/>
    </location>
</feature>
<dbReference type="Proteomes" id="UP000620382">
    <property type="component" value="Unassembled WGS sequence"/>
</dbReference>
<evidence type="ECO:0000259" key="3">
    <source>
        <dbReference type="Pfam" id="PF18818"/>
    </source>
</evidence>
<reference evidence="4 5" key="1">
    <citation type="submission" date="2021-01" db="EMBL/GenBank/DDBJ databases">
        <title>Antibiotic resistance and phylogeny of Pseudomonas spp. isolated over three decades from chicken meat in the Norwegian food chain.</title>
        <authorList>
            <person name="Moen B."/>
        </authorList>
    </citation>
    <scope>NUCLEOTIDE SEQUENCE [LARGE SCALE GENOMIC DNA]</scope>
    <source>
        <strain evidence="4 5">MF6766</strain>
    </source>
</reference>
<feature type="domain" description="Polyvalent protein metallopeptidase" evidence="3">
    <location>
        <begin position="388"/>
        <end position="516"/>
    </location>
</feature>
<dbReference type="Pfam" id="PF08401">
    <property type="entry name" value="ArdcN"/>
    <property type="match status" value="1"/>
</dbReference>
<organism evidence="4 5">
    <name type="scientific">Pseudomonas haemolytica</name>
    <dbReference type="NCBI Taxonomy" id="2600065"/>
    <lineage>
        <taxon>Bacteria</taxon>
        <taxon>Pseudomonadati</taxon>
        <taxon>Pseudomonadota</taxon>
        <taxon>Gammaproteobacteria</taxon>
        <taxon>Pseudomonadales</taxon>
        <taxon>Pseudomonadaceae</taxon>
        <taxon>Pseudomonas</taxon>
    </lineage>
</organism>
<dbReference type="EMBL" id="JAENSR010000009">
    <property type="protein sequence ID" value="MBK3462669.1"/>
    <property type="molecule type" value="Genomic_DNA"/>
</dbReference>
<dbReference type="InterPro" id="IPR013610">
    <property type="entry name" value="ArdC_N"/>
</dbReference>
<evidence type="ECO:0000313" key="4">
    <source>
        <dbReference type="EMBL" id="MBK3462669.1"/>
    </source>
</evidence>
<dbReference type="Pfam" id="PF18818">
    <property type="entry name" value="MPTase-PolyVal"/>
    <property type="match status" value="1"/>
</dbReference>